<evidence type="ECO:0000256" key="9">
    <source>
        <dbReference type="ARBA" id="ARBA00023237"/>
    </source>
</evidence>
<dbReference type="Pfam" id="PF07715">
    <property type="entry name" value="Plug"/>
    <property type="match status" value="1"/>
</dbReference>
<accession>A0ABY3MTA6</accession>
<dbReference type="InterPro" id="IPR037066">
    <property type="entry name" value="Plug_dom_sf"/>
</dbReference>
<dbReference type="InterPro" id="IPR010917">
    <property type="entry name" value="TonB_rcpt_CS"/>
</dbReference>
<dbReference type="CDD" id="cd01347">
    <property type="entry name" value="ligand_gated_channel"/>
    <property type="match status" value="1"/>
</dbReference>
<feature type="signal peptide" evidence="13">
    <location>
        <begin position="1"/>
        <end position="21"/>
    </location>
</feature>
<evidence type="ECO:0000256" key="10">
    <source>
        <dbReference type="PROSITE-ProRule" id="PRU01360"/>
    </source>
</evidence>
<keyword evidence="16" id="KW-0675">Receptor</keyword>
<feature type="domain" description="TonB-dependent receptor-like beta-barrel" evidence="14">
    <location>
        <begin position="219"/>
        <end position="599"/>
    </location>
</feature>
<keyword evidence="17" id="KW-1185">Reference proteome</keyword>
<evidence type="ECO:0000256" key="1">
    <source>
        <dbReference type="ARBA" id="ARBA00004571"/>
    </source>
</evidence>
<feature type="domain" description="TonB-dependent receptor plug" evidence="15">
    <location>
        <begin position="50"/>
        <end position="156"/>
    </location>
</feature>
<keyword evidence="4 10" id="KW-0812">Transmembrane</keyword>
<dbReference type="RefSeq" id="WP_101342949.1">
    <property type="nucleotide sequence ID" value="NZ_PJAI02000026.1"/>
</dbReference>
<dbReference type="PROSITE" id="PS01156">
    <property type="entry name" value="TONB_DEPENDENT_REC_2"/>
    <property type="match status" value="1"/>
</dbReference>
<proteinExistence type="inferred from homology"/>
<evidence type="ECO:0000256" key="13">
    <source>
        <dbReference type="SAM" id="SignalP"/>
    </source>
</evidence>
<reference evidence="16 17" key="1">
    <citation type="submission" date="2019-08" db="EMBL/GenBank/DDBJ databases">
        <title>Microbe sample from Colwellia echini.</title>
        <authorList>
            <person name="Christiansen L."/>
            <person name="Pathiraja D."/>
            <person name="Schultz-Johansen M."/>
            <person name="Choi I.-G."/>
            <person name="Stougaard P."/>
        </authorList>
    </citation>
    <scope>NUCLEOTIDE SEQUENCE [LARGE SCALE GENOMIC DNA]</scope>
    <source>
        <strain evidence="16 17">A3</strain>
    </source>
</reference>
<evidence type="ECO:0000313" key="17">
    <source>
        <dbReference type="Proteomes" id="UP000815846"/>
    </source>
</evidence>
<organism evidence="16 17">
    <name type="scientific">Colwellia echini</name>
    <dbReference type="NCBI Taxonomy" id="1982103"/>
    <lineage>
        <taxon>Bacteria</taxon>
        <taxon>Pseudomonadati</taxon>
        <taxon>Pseudomonadota</taxon>
        <taxon>Gammaproteobacteria</taxon>
        <taxon>Alteromonadales</taxon>
        <taxon>Colwelliaceae</taxon>
        <taxon>Colwellia</taxon>
    </lineage>
</organism>
<keyword evidence="9 10" id="KW-0998">Cell outer membrane</keyword>
<evidence type="ECO:0000256" key="4">
    <source>
        <dbReference type="ARBA" id="ARBA00022692"/>
    </source>
</evidence>
<keyword evidence="6" id="KW-0406">Ion transport</keyword>
<dbReference type="SUPFAM" id="SSF56935">
    <property type="entry name" value="Porins"/>
    <property type="match status" value="1"/>
</dbReference>
<dbReference type="PANTHER" id="PTHR30069">
    <property type="entry name" value="TONB-DEPENDENT OUTER MEMBRANE RECEPTOR"/>
    <property type="match status" value="1"/>
</dbReference>
<feature type="short sequence motif" description="TonB C-terminal box" evidence="11">
    <location>
        <begin position="608"/>
        <end position="625"/>
    </location>
</feature>
<evidence type="ECO:0000256" key="5">
    <source>
        <dbReference type="ARBA" id="ARBA00022729"/>
    </source>
</evidence>
<dbReference type="InterPro" id="IPR000531">
    <property type="entry name" value="Beta-barrel_TonB"/>
</dbReference>
<keyword evidence="3 10" id="KW-1134">Transmembrane beta strand</keyword>
<dbReference type="Pfam" id="PF00593">
    <property type="entry name" value="TonB_dep_Rec_b-barrel"/>
    <property type="match status" value="1"/>
</dbReference>
<dbReference type="EMBL" id="PJAI02000026">
    <property type="protein sequence ID" value="TYK64413.1"/>
    <property type="molecule type" value="Genomic_DNA"/>
</dbReference>
<keyword evidence="8 10" id="KW-0472">Membrane</keyword>
<evidence type="ECO:0000259" key="14">
    <source>
        <dbReference type="Pfam" id="PF00593"/>
    </source>
</evidence>
<evidence type="ECO:0000313" key="16">
    <source>
        <dbReference type="EMBL" id="TYK64413.1"/>
    </source>
</evidence>
<evidence type="ECO:0000256" key="6">
    <source>
        <dbReference type="ARBA" id="ARBA00023065"/>
    </source>
</evidence>
<dbReference type="PANTHER" id="PTHR30069:SF53">
    <property type="entry name" value="COLICIN I RECEPTOR-RELATED"/>
    <property type="match status" value="1"/>
</dbReference>
<comment type="similarity">
    <text evidence="10 12">Belongs to the TonB-dependent receptor family.</text>
</comment>
<dbReference type="Gene3D" id="2.40.170.20">
    <property type="entry name" value="TonB-dependent receptor, beta-barrel domain"/>
    <property type="match status" value="1"/>
</dbReference>
<gene>
    <name evidence="16" type="ORF">CWS31_015705</name>
</gene>
<keyword evidence="2 10" id="KW-0813">Transport</keyword>
<evidence type="ECO:0000256" key="12">
    <source>
        <dbReference type="RuleBase" id="RU003357"/>
    </source>
</evidence>
<evidence type="ECO:0000256" key="3">
    <source>
        <dbReference type="ARBA" id="ARBA00022452"/>
    </source>
</evidence>
<dbReference type="InterPro" id="IPR012910">
    <property type="entry name" value="Plug_dom"/>
</dbReference>
<evidence type="ECO:0000256" key="8">
    <source>
        <dbReference type="ARBA" id="ARBA00023136"/>
    </source>
</evidence>
<name>A0ABY3MTA6_9GAMM</name>
<evidence type="ECO:0000259" key="15">
    <source>
        <dbReference type="Pfam" id="PF07715"/>
    </source>
</evidence>
<keyword evidence="7 12" id="KW-0798">TonB box</keyword>
<dbReference type="InterPro" id="IPR036942">
    <property type="entry name" value="Beta-barrel_TonB_sf"/>
</dbReference>
<comment type="caution">
    <text evidence="16">The sequence shown here is derived from an EMBL/GenBank/DDBJ whole genome shotgun (WGS) entry which is preliminary data.</text>
</comment>
<evidence type="ECO:0000256" key="11">
    <source>
        <dbReference type="PROSITE-ProRule" id="PRU10144"/>
    </source>
</evidence>
<comment type="subcellular location">
    <subcellularLocation>
        <location evidence="1 10">Cell outer membrane</location>
        <topology evidence="1 10">Multi-pass membrane protein</topology>
    </subcellularLocation>
</comment>
<keyword evidence="5 13" id="KW-0732">Signal</keyword>
<evidence type="ECO:0000256" key="2">
    <source>
        <dbReference type="ARBA" id="ARBA00022448"/>
    </source>
</evidence>
<dbReference type="InterPro" id="IPR039426">
    <property type="entry name" value="TonB-dep_rcpt-like"/>
</dbReference>
<sequence length="625" mass="69053">MKKTLIALSISSLLYSSFSLAEEVQNEIIDRQVLADENMIVTATRSVQDKFDTLASVGVFTQADIEKIQPLSVGDLLSRVAGISISTQGTSAHKSSAFVRGTNSDHVLVLVNGVRVGSATLGSKSLAEIPVQLIQRVEVVKGPRAALWGSDAIGGVIQIFTRDLAPSEGQVGLKVGSNSLVQGYGALGFGNEANSYTLTAMAEKSDGVDVVVPDGSSAYTVDQPDEDGYDRQSVGLSGTSQFTKEYSLELNTQYDQGTTEIDANTAYSGDETSYENYFVLLRNHLQLDNIYLQLGLSTAQDSSEDNYSDYNVDNNFENPNSLYVTNRDQITALVQMPLAQASEITTGFEWYKEDVESSLVYDSTERITRAFFVTGRHDIDNIKIEGSVRYDKVGSIDGETTYQVAAGYEASEQLLFSLSYGTAFKAPSFNDLYYPWSGNPDLMAETSESTEFLTRYRHELFTAELSVYQTNIDNLIEWAPTDSGAYKPSNVAEAEIFGVETTFTADIYGTDNRLTLSYLDAKDAETDHDLPRRPNFFATYNFIYSMEQLDFTFDINYQGDRYNLSGDPVKTLDSYTLVDLGLNYRLNSQVSLLAKITNVADEFYKTASTYPGAERGYTLTLDYRF</sequence>
<dbReference type="Proteomes" id="UP000815846">
    <property type="component" value="Unassembled WGS sequence"/>
</dbReference>
<dbReference type="PROSITE" id="PS52016">
    <property type="entry name" value="TONB_DEPENDENT_REC_3"/>
    <property type="match status" value="1"/>
</dbReference>
<dbReference type="Gene3D" id="2.170.130.10">
    <property type="entry name" value="TonB-dependent receptor, plug domain"/>
    <property type="match status" value="1"/>
</dbReference>
<protein>
    <submittedName>
        <fullName evidence="16">TonB-dependent receptor</fullName>
    </submittedName>
</protein>
<evidence type="ECO:0000256" key="7">
    <source>
        <dbReference type="ARBA" id="ARBA00023077"/>
    </source>
</evidence>
<feature type="chain" id="PRO_5045778446" evidence="13">
    <location>
        <begin position="22"/>
        <end position="625"/>
    </location>
</feature>